<dbReference type="PANTHER" id="PTHR19368:SF15">
    <property type="entry name" value="XLR_SYCP3_FAM9 DOMAIN-CONTAINING PROTEIN"/>
    <property type="match status" value="1"/>
</dbReference>
<evidence type="ECO:0000256" key="1">
    <source>
        <dbReference type="ARBA" id="ARBA00010283"/>
    </source>
</evidence>
<comment type="similarity">
    <text evidence="1">Belongs to the XLR/SYCP3 family.</text>
</comment>
<feature type="region of interest" description="Disordered" evidence="2">
    <location>
        <begin position="16"/>
        <end position="74"/>
    </location>
</feature>
<reference evidence="3" key="2">
    <citation type="submission" date="2025-09" db="UniProtKB">
        <authorList>
            <consortium name="Ensembl"/>
        </authorList>
    </citation>
    <scope>IDENTIFICATION</scope>
</reference>
<keyword evidence="4" id="KW-1185">Reference proteome</keyword>
<feature type="compositionally biased region" description="Basic residues" evidence="2">
    <location>
        <begin position="16"/>
        <end position="28"/>
    </location>
</feature>
<dbReference type="InterPro" id="IPR051443">
    <property type="entry name" value="XLR/SYCP3"/>
</dbReference>
<dbReference type="GO" id="GO:0000795">
    <property type="term" value="C:synaptonemal complex"/>
    <property type="evidence" value="ECO:0007669"/>
    <property type="project" value="TreeGrafter"/>
</dbReference>
<accession>A0A8C7BYV5</accession>
<dbReference type="PANTHER" id="PTHR19368">
    <property type="entry name" value="XLR/SCP3/FAM9"/>
    <property type="match status" value="1"/>
</dbReference>
<evidence type="ECO:0000313" key="3">
    <source>
        <dbReference type="Ensembl" id="ENSNVIP00000029257.1"/>
    </source>
</evidence>
<sequence>QRHRAGQVDRHFRKHLNMVPSGRKHTGKSGKTSMEDQVVRAYDFEKEDKKDLSGSEEDVTEGKTPVIEKHGKKRTSAAVFEDMGVGGEVQNMLERFGGRSSEMNWLSN</sequence>
<dbReference type="GO" id="GO:0051321">
    <property type="term" value="P:meiotic cell cycle"/>
    <property type="evidence" value="ECO:0007669"/>
    <property type="project" value="TreeGrafter"/>
</dbReference>
<organism evidence="3 4">
    <name type="scientific">Neovison vison</name>
    <name type="common">American mink</name>
    <name type="synonym">Mustela vison</name>
    <dbReference type="NCBI Taxonomy" id="452646"/>
    <lineage>
        <taxon>Eukaryota</taxon>
        <taxon>Metazoa</taxon>
        <taxon>Chordata</taxon>
        <taxon>Craniata</taxon>
        <taxon>Vertebrata</taxon>
        <taxon>Euteleostomi</taxon>
        <taxon>Mammalia</taxon>
        <taxon>Eutheria</taxon>
        <taxon>Laurasiatheria</taxon>
        <taxon>Carnivora</taxon>
        <taxon>Caniformia</taxon>
        <taxon>Musteloidea</taxon>
        <taxon>Mustelidae</taxon>
        <taxon>Mustelinae</taxon>
        <taxon>Neogale</taxon>
    </lineage>
</organism>
<name>A0A8C7BYV5_NEOVI</name>
<evidence type="ECO:0000256" key="2">
    <source>
        <dbReference type="SAM" id="MobiDB-lite"/>
    </source>
</evidence>
<protein>
    <submittedName>
        <fullName evidence="3">Uncharacterized protein</fullName>
    </submittedName>
</protein>
<reference evidence="3" key="1">
    <citation type="submission" date="2025-08" db="UniProtKB">
        <authorList>
            <consortium name="Ensembl"/>
        </authorList>
    </citation>
    <scope>IDENTIFICATION</scope>
</reference>
<dbReference type="AlphaFoldDB" id="A0A8C7BYV5"/>
<dbReference type="GO" id="GO:0007286">
    <property type="term" value="P:spermatid development"/>
    <property type="evidence" value="ECO:0007669"/>
    <property type="project" value="TreeGrafter"/>
</dbReference>
<dbReference type="GeneTree" id="ENSGT00960000192769"/>
<proteinExistence type="inferred from homology"/>
<feature type="compositionally biased region" description="Basic and acidic residues" evidence="2">
    <location>
        <begin position="33"/>
        <end position="53"/>
    </location>
</feature>
<dbReference type="Proteomes" id="UP000694425">
    <property type="component" value="Unplaced"/>
</dbReference>
<dbReference type="Ensembl" id="ENSNVIT00000033889.1">
    <property type="protein sequence ID" value="ENSNVIP00000029257.1"/>
    <property type="gene ID" value="ENSNVIG00000022553.1"/>
</dbReference>
<evidence type="ECO:0000313" key="4">
    <source>
        <dbReference type="Proteomes" id="UP000694425"/>
    </source>
</evidence>